<dbReference type="Proteomes" id="UP000471465">
    <property type="component" value="Unassembled WGS sequence"/>
</dbReference>
<dbReference type="EMBL" id="VZIZ01000023">
    <property type="protein sequence ID" value="KAF0568155.1"/>
    <property type="molecule type" value="Genomic_DNA"/>
</dbReference>
<comment type="caution">
    <text evidence="1">The sequence shown here is derived from an EMBL/GenBank/DDBJ whole genome shotgun (WGS) entry which is preliminary data.</text>
</comment>
<gene>
    <name evidence="1" type="ORF">FQV37_1295</name>
</gene>
<protein>
    <submittedName>
        <fullName evidence="1">Uncharacterized protein</fullName>
    </submittedName>
</protein>
<organism evidence="1 2">
    <name type="scientific">Psychrobacter nivimaris</name>
    <dbReference type="NCBI Taxonomy" id="281738"/>
    <lineage>
        <taxon>Bacteria</taxon>
        <taxon>Pseudomonadati</taxon>
        <taxon>Pseudomonadota</taxon>
        <taxon>Gammaproteobacteria</taxon>
        <taxon>Moraxellales</taxon>
        <taxon>Moraxellaceae</taxon>
        <taxon>Psychrobacter</taxon>
    </lineage>
</organism>
<proteinExistence type="predicted"/>
<evidence type="ECO:0000313" key="2">
    <source>
        <dbReference type="Proteomes" id="UP000471465"/>
    </source>
</evidence>
<evidence type="ECO:0000313" key="1">
    <source>
        <dbReference type="EMBL" id="KAF0568155.1"/>
    </source>
</evidence>
<dbReference type="AlphaFoldDB" id="A0A6N7BWV5"/>
<keyword evidence="2" id="KW-1185">Reference proteome</keyword>
<accession>A0A6N7BWV5</accession>
<reference evidence="1 2" key="1">
    <citation type="submission" date="2019-09" db="EMBL/GenBank/DDBJ databases">
        <title>Draft genome sequence of Psychrobacter nivimaris LAMA 639, in search for biotechnological relevant genes.</title>
        <authorList>
            <person name="Lima A.O.S."/>
            <person name="Staloch B.E.K."/>
            <person name="Freitas R.C."/>
            <person name="Niero H."/>
            <person name="Silva M.A.C."/>
        </authorList>
    </citation>
    <scope>NUCLEOTIDE SEQUENCE [LARGE SCALE GENOMIC DNA]</scope>
    <source>
        <strain evidence="1 2">LAMA 639</strain>
    </source>
</reference>
<sequence length="39" mass="4612">MTLSCPLRYLIIFKRQFLTTALKRKTLKTAYYIIIAGFN</sequence>
<name>A0A6N7BWV5_9GAMM</name>